<dbReference type="GO" id="GO:1902201">
    <property type="term" value="P:negative regulation of bacterial-type flagellum-dependent cell motility"/>
    <property type="evidence" value="ECO:0007669"/>
    <property type="project" value="TreeGrafter"/>
</dbReference>
<sequence length="474" mass="53473">MENFRRDIAKLYLVMVVSGLTLILTFYLFGFRPLVDRLHEEHEEEIVHYLDGGLWLLQGMLDKHYDLARQSASRTAIRNRQIAYLDGKVSKEELVAFSAPKLSDALGANREAVGISRFDPGGNLLFSVGVALPEHIVNECNLRELDEIRMLGRRQVGNEEYLVYCSNIADKGERKVGADILVMDDVGIEKIVESTLDEQGCYAIVKDGEIIYWPHGGHNVITVDVLETYLDSGEVDEAHIVKSRYVEGHNWQLYAVVNRDRFFADIDRQLLILIGILLVVLLVVILLSVIALRPIIRTLLREKELFELSHQDGLTGLFNHAYMQTLLDNELERARRFERPLSVLLFDLDHFKQVNDNYGHQAGDKVLRHVGEVILSEIRQIDLAARYGGEEFMVILPETDAEGAQVLAERLRCAISQKTVSTSAGEVHVTISVGVATCNSCYEKHDVIEVADNALYTSKANGRNQVTRFTLEAV</sequence>
<evidence type="ECO:0000256" key="2">
    <source>
        <dbReference type="ARBA" id="ARBA00012528"/>
    </source>
</evidence>
<evidence type="ECO:0000256" key="3">
    <source>
        <dbReference type="ARBA" id="ARBA00034247"/>
    </source>
</evidence>
<dbReference type="OrthoDB" id="9812260at2"/>
<dbReference type="SUPFAM" id="SSF55073">
    <property type="entry name" value="Nucleotide cyclase"/>
    <property type="match status" value="1"/>
</dbReference>
<dbReference type="PROSITE" id="PS50887">
    <property type="entry name" value="GGDEF"/>
    <property type="match status" value="1"/>
</dbReference>
<keyword evidence="4" id="KW-0812">Transmembrane</keyword>
<dbReference type="InterPro" id="IPR050469">
    <property type="entry name" value="Diguanylate_Cyclase"/>
</dbReference>
<accession>A0A4R8IKG1</accession>
<keyword evidence="4" id="KW-0472">Membrane</keyword>
<dbReference type="PANTHER" id="PTHR45138">
    <property type="entry name" value="REGULATORY COMPONENTS OF SENSORY TRANSDUCTION SYSTEM"/>
    <property type="match status" value="1"/>
</dbReference>
<proteinExistence type="predicted"/>
<dbReference type="PANTHER" id="PTHR45138:SF9">
    <property type="entry name" value="DIGUANYLATE CYCLASE DGCM-RELATED"/>
    <property type="match status" value="1"/>
</dbReference>
<dbReference type="GO" id="GO:0043709">
    <property type="term" value="P:cell adhesion involved in single-species biofilm formation"/>
    <property type="evidence" value="ECO:0007669"/>
    <property type="project" value="TreeGrafter"/>
</dbReference>
<dbReference type="CDD" id="cd01949">
    <property type="entry name" value="GGDEF"/>
    <property type="match status" value="1"/>
</dbReference>
<dbReference type="SMART" id="SM00267">
    <property type="entry name" value="GGDEF"/>
    <property type="match status" value="1"/>
</dbReference>
<dbReference type="Proteomes" id="UP000294914">
    <property type="component" value="Unassembled WGS sequence"/>
</dbReference>
<evidence type="ECO:0000256" key="1">
    <source>
        <dbReference type="ARBA" id="ARBA00001946"/>
    </source>
</evidence>
<evidence type="ECO:0000313" key="7">
    <source>
        <dbReference type="Proteomes" id="UP000294914"/>
    </source>
</evidence>
<dbReference type="Gene3D" id="3.30.70.270">
    <property type="match status" value="1"/>
</dbReference>
<dbReference type="InterPro" id="IPR029787">
    <property type="entry name" value="Nucleotide_cyclase"/>
</dbReference>
<dbReference type="RefSeq" id="WP_134084211.1">
    <property type="nucleotide sequence ID" value="NZ_SOQX01000005.1"/>
</dbReference>
<dbReference type="InterPro" id="IPR000160">
    <property type="entry name" value="GGDEF_dom"/>
</dbReference>
<comment type="caution">
    <text evidence="6">The sequence shown here is derived from an EMBL/GenBank/DDBJ whole genome shotgun (WGS) entry which is preliminary data.</text>
</comment>
<dbReference type="GO" id="GO:0052621">
    <property type="term" value="F:diguanylate cyclase activity"/>
    <property type="evidence" value="ECO:0007669"/>
    <property type="project" value="UniProtKB-EC"/>
</dbReference>
<organism evidence="6 7">
    <name type="scientific">Thiohalophilus thiocyanatoxydans</name>
    <dbReference type="NCBI Taxonomy" id="381308"/>
    <lineage>
        <taxon>Bacteria</taxon>
        <taxon>Pseudomonadati</taxon>
        <taxon>Pseudomonadota</taxon>
        <taxon>Gammaproteobacteria</taxon>
        <taxon>Thiohalomonadales</taxon>
        <taxon>Thiohalophilaceae</taxon>
        <taxon>Thiohalophilus</taxon>
    </lineage>
</organism>
<keyword evidence="4" id="KW-1133">Transmembrane helix</keyword>
<evidence type="ECO:0000259" key="5">
    <source>
        <dbReference type="PROSITE" id="PS50887"/>
    </source>
</evidence>
<keyword evidence="7" id="KW-1185">Reference proteome</keyword>
<dbReference type="NCBIfam" id="TIGR00254">
    <property type="entry name" value="GGDEF"/>
    <property type="match status" value="1"/>
</dbReference>
<feature type="domain" description="GGDEF" evidence="5">
    <location>
        <begin position="339"/>
        <end position="471"/>
    </location>
</feature>
<evidence type="ECO:0000313" key="6">
    <source>
        <dbReference type="EMBL" id="TDY00574.1"/>
    </source>
</evidence>
<dbReference type="AlphaFoldDB" id="A0A4R8IKG1"/>
<gene>
    <name evidence="6" type="ORF">EDC23_2077</name>
</gene>
<dbReference type="EMBL" id="SOQX01000005">
    <property type="protein sequence ID" value="TDY00574.1"/>
    <property type="molecule type" value="Genomic_DNA"/>
</dbReference>
<reference evidence="6 7" key="1">
    <citation type="submission" date="2019-03" db="EMBL/GenBank/DDBJ databases">
        <title>Genomic Encyclopedia of Type Strains, Phase IV (KMG-IV): sequencing the most valuable type-strain genomes for metagenomic binning, comparative biology and taxonomic classification.</title>
        <authorList>
            <person name="Goeker M."/>
        </authorList>
    </citation>
    <scope>NUCLEOTIDE SEQUENCE [LARGE SCALE GENOMIC DNA]</scope>
    <source>
        <strain evidence="6 7">DSM 16326</strain>
    </source>
</reference>
<feature type="transmembrane region" description="Helical" evidence="4">
    <location>
        <begin position="12"/>
        <end position="31"/>
    </location>
</feature>
<dbReference type="FunFam" id="3.30.70.270:FF:000001">
    <property type="entry name" value="Diguanylate cyclase domain protein"/>
    <property type="match status" value="1"/>
</dbReference>
<dbReference type="GO" id="GO:0005886">
    <property type="term" value="C:plasma membrane"/>
    <property type="evidence" value="ECO:0007669"/>
    <property type="project" value="TreeGrafter"/>
</dbReference>
<dbReference type="InterPro" id="IPR043128">
    <property type="entry name" value="Rev_trsase/Diguanyl_cyclase"/>
</dbReference>
<comment type="cofactor">
    <cofactor evidence="1">
        <name>Mg(2+)</name>
        <dbReference type="ChEBI" id="CHEBI:18420"/>
    </cofactor>
</comment>
<dbReference type="EC" id="2.7.7.65" evidence="2"/>
<protein>
    <recommendedName>
        <fullName evidence="2">diguanylate cyclase</fullName>
        <ecNumber evidence="2">2.7.7.65</ecNumber>
    </recommendedName>
</protein>
<dbReference type="Pfam" id="PF00990">
    <property type="entry name" value="GGDEF"/>
    <property type="match status" value="1"/>
</dbReference>
<feature type="transmembrane region" description="Helical" evidence="4">
    <location>
        <begin position="270"/>
        <end position="292"/>
    </location>
</feature>
<name>A0A4R8IKG1_9GAMM</name>
<evidence type="ECO:0000256" key="4">
    <source>
        <dbReference type="SAM" id="Phobius"/>
    </source>
</evidence>
<comment type="catalytic activity">
    <reaction evidence="3">
        <text>2 GTP = 3',3'-c-di-GMP + 2 diphosphate</text>
        <dbReference type="Rhea" id="RHEA:24898"/>
        <dbReference type="ChEBI" id="CHEBI:33019"/>
        <dbReference type="ChEBI" id="CHEBI:37565"/>
        <dbReference type="ChEBI" id="CHEBI:58805"/>
        <dbReference type="EC" id="2.7.7.65"/>
    </reaction>
</comment>